<dbReference type="Pfam" id="PF00990">
    <property type="entry name" value="GGDEF"/>
    <property type="match status" value="1"/>
</dbReference>
<dbReference type="Gene3D" id="3.20.20.450">
    <property type="entry name" value="EAL domain"/>
    <property type="match status" value="1"/>
</dbReference>
<dbReference type="Pfam" id="PF12860">
    <property type="entry name" value="PAS_7"/>
    <property type="match status" value="1"/>
</dbReference>
<dbReference type="PROSITE" id="PS50883">
    <property type="entry name" value="EAL"/>
    <property type="match status" value="1"/>
</dbReference>
<dbReference type="InterPro" id="IPR043128">
    <property type="entry name" value="Rev_trsase/Diguanyl_cyclase"/>
</dbReference>
<evidence type="ECO:0000259" key="2">
    <source>
        <dbReference type="PROSITE" id="PS50883"/>
    </source>
</evidence>
<sequence length="916" mass="99719">MKSPQDRLESFRKNDSDMMEEATNGALASSIRRRITIGFLVLLILLVALAGVAVWLIEPVEVGATLVREDTERAEAATAVSLQVSDAHAFMAQYALSASAADQKAAQGGVTGLDAAIERMTRGRSDDGGLVELARRYRGGADSTFAAVELRRASIERMQSAGAEIHSITSAIEDALQRETDAEKIRRGMRLGATFHEADRAALRFLASRSPEDLDVARGALATLPKGADELGVLLRENHRIKQLLTTLAKPLSVYDQSLQSVIRADDDLRRLSTELNAASESALGAAAVEHARALKSEQTAVASMLDRVRSVRGLLIGASLSAVAIGLVLAILSGRAVMTQFRKLEAVQDALQKKSTMLETTLANMDQGLIMTTPERTVGVVNESAKRLLDLPSSLVREGAPFDDVIEYQRKHLERAETGENIRAVPRGDARLDHPHSCELRSPNGTVLEMRSVPLQGGGVVQTYTDITERSQAEEKIIYAAHHDVLTCLPNRALFEERLGDAIAKATRTGSHIAVLFLDLDRFKLVNDTLGHSAGDELLKIVANRMRQEMRASDTLARVGGDEFAVVIPDLSSLEAAVNTAERLRGAVRNPYLLSQGKAIIGVSIGIACYPIHAGAPDQLLDLADLALYRAKAIGRDACCVYDEVLDVKNQDEMILESSLQFALQERQFEIAYQPIWEVRAQRIVGVEALVRWRHPVKGLIYPDSFIPLAERTGLIVELGQWVMETACREVAAWPAPIALSVNIAPPQLRRGEIVQELRDLLVNTQLPASRLKLEIAESQLSEDTPGMSATLSSLRDLGVGLTLDGFGTGSSSLVTLRSFPFADIKIDRRLTKEIAQDLRSRSLFEAILHVCRILKMDCIAEGVETKEQFALLQSFGCAYAQGFLIGKPEPAAAMRETLCRIAAGERPMAPVAPV</sequence>
<dbReference type="InterPro" id="IPR035965">
    <property type="entry name" value="PAS-like_dom_sf"/>
</dbReference>
<keyword evidence="1" id="KW-0812">Transmembrane</keyword>
<dbReference type="STRING" id="1612308.SAMN05444581_109100"/>
<dbReference type="InterPro" id="IPR000160">
    <property type="entry name" value="GGDEF_dom"/>
</dbReference>
<feature type="domain" description="GGDEF" evidence="3">
    <location>
        <begin position="512"/>
        <end position="645"/>
    </location>
</feature>
<dbReference type="PANTHER" id="PTHR44757">
    <property type="entry name" value="DIGUANYLATE CYCLASE DGCP"/>
    <property type="match status" value="1"/>
</dbReference>
<dbReference type="Pfam" id="PF00563">
    <property type="entry name" value="EAL"/>
    <property type="match status" value="1"/>
</dbReference>
<dbReference type="OrthoDB" id="9814202at2"/>
<accession>A0A1I4A5K2</accession>
<name>A0A1I4A5K2_9HYPH</name>
<dbReference type="SMART" id="SM00052">
    <property type="entry name" value="EAL"/>
    <property type="match status" value="1"/>
</dbReference>
<feature type="domain" description="EAL" evidence="2">
    <location>
        <begin position="654"/>
        <end position="904"/>
    </location>
</feature>
<dbReference type="AlphaFoldDB" id="A0A1I4A5K2"/>
<keyword evidence="5" id="KW-1185">Reference proteome</keyword>
<keyword evidence="1" id="KW-1133">Transmembrane helix</keyword>
<proteinExistence type="predicted"/>
<dbReference type="PROSITE" id="PS50887">
    <property type="entry name" value="GGDEF"/>
    <property type="match status" value="1"/>
</dbReference>
<dbReference type="SUPFAM" id="SSF55785">
    <property type="entry name" value="PYP-like sensor domain (PAS domain)"/>
    <property type="match status" value="1"/>
</dbReference>
<dbReference type="InterPro" id="IPR035919">
    <property type="entry name" value="EAL_sf"/>
</dbReference>
<feature type="transmembrane region" description="Helical" evidence="1">
    <location>
        <begin position="314"/>
        <end position="334"/>
    </location>
</feature>
<evidence type="ECO:0000313" key="4">
    <source>
        <dbReference type="EMBL" id="SFK51692.1"/>
    </source>
</evidence>
<evidence type="ECO:0000256" key="1">
    <source>
        <dbReference type="SAM" id="Phobius"/>
    </source>
</evidence>
<keyword evidence="1" id="KW-0472">Membrane</keyword>
<dbReference type="EMBL" id="FOSN01000009">
    <property type="protein sequence ID" value="SFK51692.1"/>
    <property type="molecule type" value="Genomic_DNA"/>
</dbReference>
<dbReference type="Gene3D" id="3.30.450.20">
    <property type="entry name" value="PAS domain"/>
    <property type="match status" value="1"/>
</dbReference>
<dbReference type="InterPro" id="IPR029787">
    <property type="entry name" value="Nucleotide_cyclase"/>
</dbReference>
<dbReference type="SMART" id="SM00267">
    <property type="entry name" value="GGDEF"/>
    <property type="match status" value="1"/>
</dbReference>
<dbReference type="Proteomes" id="UP000198755">
    <property type="component" value="Unassembled WGS sequence"/>
</dbReference>
<dbReference type="NCBIfam" id="TIGR00254">
    <property type="entry name" value="GGDEF"/>
    <property type="match status" value="1"/>
</dbReference>
<organism evidence="4 5">
    <name type="scientific">Methylocapsa palsarum</name>
    <dbReference type="NCBI Taxonomy" id="1612308"/>
    <lineage>
        <taxon>Bacteria</taxon>
        <taxon>Pseudomonadati</taxon>
        <taxon>Pseudomonadota</taxon>
        <taxon>Alphaproteobacteria</taxon>
        <taxon>Hyphomicrobiales</taxon>
        <taxon>Beijerinckiaceae</taxon>
        <taxon>Methylocapsa</taxon>
    </lineage>
</organism>
<dbReference type="CDD" id="cd01948">
    <property type="entry name" value="EAL"/>
    <property type="match status" value="1"/>
</dbReference>
<gene>
    <name evidence="4" type="ORF">SAMN05444581_109100</name>
</gene>
<dbReference type="InterPro" id="IPR001633">
    <property type="entry name" value="EAL_dom"/>
</dbReference>
<dbReference type="CDD" id="cd01949">
    <property type="entry name" value="GGDEF"/>
    <property type="match status" value="1"/>
</dbReference>
<protein>
    <submittedName>
        <fullName evidence="4">Diguanylate cyclase (GGDEF) domain-containing protein</fullName>
    </submittedName>
</protein>
<dbReference type="Gene3D" id="3.30.70.270">
    <property type="match status" value="1"/>
</dbReference>
<evidence type="ECO:0000259" key="3">
    <source>
        <dbReference type="PROSITE" id="PS50887"/>
    </source>
</evidence>
<feature type="transmembrane region" description="Helical" evidence="1">
    <location>
        <begin position="37"/>
        <end position="57"/>
    </location>
</feature>
<dbReference type="InterPro" id="IPR052155">
    <property type="entry name" value="Biofilm_reg_signaling"/>
</dbReference>
<evidence type="ECO:0000313" key="5">
    <source>
        <dbReference type="Proteomes" id="UP000198755"/>
    </source>
</evidence>
<reference evidence="4 5" key="1">
    <citation type="submission" date="2016-10" db="EMBL/GenBank/DDBJ databases">
        <authorList>
            <person name="de Groot N.N."/>
        </authorList>
    </citation>
    <scope>NUCLEOTIDE SEQUENCE [LARGE SCALE GENOMIC DNA]</scope>
    <source>
        <strain evidence="4 5">NE2</strain>
    </source>
</reference>
<dbReference type="SUPFAM" id="SSF141868">
    <property type="entry name" value="EAL domain-like"/>
    <property type="match status" value="1"/>
</dbReference>
<dbReference type="PANTHER" id="PTHR44757:SF2">
    <property type="entry name" value="BIOFILM ARCHITECTURE MAINTENANCE PROTEIN MBAA"/>
    <property type="match status" value="1"/>
</dbReference>
<dbReference type="GO" id="GO:0003824">
    <property type="term" value="F:catalytic activity"/>
    <property type="evidence" value="ECO:0007669"/>
    <property type="project" value="UniProtKB-ARBA"/>
</dbReference>
<dbReference type="FunFam" id="3.30.70.270:FF:000001">
    <property type="entry name" value="Diguanylate cyclase domain protein"/>
    <property type="match status" value="1"/>
</dbReference>
<dbReference type="SUPFAM" id="SSF55073">
    <property type="entry name" value="Nucleotide cyclase"/>
    <property type="match status" value="1"/>
</dbReference>